<dbReference type="PANTHER" id="PTHR47939:SF13">
    <property type="entry name" value="OS03G0201400 PROTEIN"/>
    <property type="match status" value="1"/>
</dbReference>
<dbReference type="InterPro" id="IPR002885">
    <property type="entry name" value="PPR_rpt"/>
</dbReference>
<feature type="repeat" description="PPR" evidence="3">
    <location>
        <begin position="132"/>
        <end position="166"/>
    </location>
</feature>
<feature type="repeat" description="PPR" evidence="3">
    <location>
        <begin position="310"/>
        <end position="344"/>
    </location>
</feature>
<protein>
    <recommendedName>
        <fullName evidence="4">Integrator complex subunit 7 N-terminal domain-containing protein</fullName>
    </recommendedName>
</protein>
<dbReference type="Pfam" id="PF01535">
    <property type="entry name" value="PPR"/>
    <property type="match status" value="2"/>
</dbReference>
<name>A0AAN9RQX6_PSOTE</name>
<dbReference type="SUPFAM" id="SSF48371">
    <property type="entry name" value="ARM repeat"/>
    <property type="match status" value="1"/>
</dbReference>
<dbReference type="EMBL" id="JAYMYS010000009">
    <property type="protein sequence ID" value="KAK7381242.1"/>
    <property type="molecule type" value="Genomic_DNA"/>
</dbReference>
<gene>
    <name evidence="5" type="ORF">VNO78_33779</name>
</gene>
<keyword evidence="2" id="KW-0677">Repeat</keyword>
<evidence type="ECO:0000256" key="3">
    <source>
        <dbReference type="PROSITE-ProRule" id="PRU00708"/>
    </source>
</evidence>
<dbReference type="InterPro" id="IPR050667">
    <property type="entry name" value="PPR-containing_protein"/>
</dbReference>
<reference evidence="5 6" key="1">
    <citation type="submission" date="2024-01" db="EMBL/GenBank/DDBJ databases">
        <title>The genomes of 5 underutilized Papilionoideae crops provide insights into root nodulation and disease resistanc.</title>
        <authorList>
            <person name="Jiang F."/>
        </authorList>
    </citation>
    <scope>NUCLEOTIDE SEQUENCE [LARGE SCALE GENOMIC DNA]</scope>
    <source>
        <strain evidence="5">DUOXIRENSHENG_FW03</strain>
        <tissue evidence="5">Leaves</tissue>
    </source>
</reference>
<dbReference type="Gene3D" id="1.25.40.10">
    <property type="entry name" value="Tetratricopeptide repeat domain"/>
    <property type="match status" value="4"/>
</dbReference>
<dbReference type="InterPro" id="IPR056516">
    <property type="entry name" value="INTS7_N"/>
</dbReference>
<feature type="repeat" description="PPR" evidence="3">
    <location>
        <begin position="450"/>
        <end position="484"/>
    </location>
</feature>
<dbReference type="NCBIfam" id="TIGR00756">
    <property type="entry name" value="PPR"/>
    <property type="match status" value="6"/>
</dbReference>
<accession>A0AAN9RQX6</accession>
<evidence type="ECO:0000313" key="6">
    <source>
        <dbReference type="Proteomes" id="UP001386955"/>
    </source>
</evidence>
<organism evidence="5 6">
    <name type="scientific">Psophocarpus tetragonolobus</name>
    <name type="common">Winged bean</name>
    <name type="synonym">Dolichos tetragonolobus</name>
    <dbReference type="NCBI Taxonomy" id="3891"/>
    <lineage>
        <taxon>Eukaryota</taxon>
        <taxon>Viridiplantae</taxon>
        <taxon>Streptophyta</taxon>
        <taxon>Embryophyta</taxon>
        <taxon>Tracheophyta</taxon>
        <taxon>Spermatophyta</taxon>
        <taxon>Magnoliopsida</taxon>
        <taxon>eudicotyledons</taxon>
        <taxon>Gunneridae</taxon>
        <taxon>Pentapetalae</taxon>
        <taxon>rosids</taxon>
        <taxon>fabids</taxon>
        <taxon>Fabales</taxon>
        <taxon>Fabaceae</taxon>
        <taxon>Papilionoideae</taxon>
        <taxon>50 kb inversion clade</taxon>
        <taxon>NPAAA clade</taxon>
        <taxon>indigoferoid/millettioid clade</taxon>
        <taxon>Phaseoleae</taxon>
        <taxon>Psophocarpus</taxon>
    </lineage>
</organism>
<keyword evidence="6" id="KW-1185">Reference proteome</keyword>
<dbReference type="Pfam" id="PF24436">
    <property type="entry name" value="INTS7_N"/>
    <property type="match status" value="1"/>
</dbReference>
<comment type="caution">
    <text evidence="5">The sequence shown here is derived from an EMBL/GenBank/DDBJ whole genome shotgun (WGS) entry which is preliminary data.</text>
</comment>
<dbReference type="InterPro" id="IPR011990">
    <property type="entry name" value="TPR-like_helical_dom_sf"/>
</dbReference>
<dbReference type="PANTHER" id="PTHR47939">
    <property type="entry name" value="MEMBRANE-ASSOCIATED SALT-INDUCIBLE PROTEIN-LIKE"/>
    <property type="match status" value="1"/>
</dbReference>
<dbReference type="Pfam" id="PF13041">
    <property type="entry name" value="PPR_2"/>
    <property type="match status" value="3"/>
</dbReference>
<comment type="similarity">
    <text evidence="1">Belongs to the PPR family. P subfamily.</text>
</comment>
<evidence type="ECO:0000256" key="2">
    <source>
        <dbReference type="ARBA" id="ARBA00022737"/>
    </source>
</evidence>
<dbReference type="Proteomes" id="UP001386955">
    <property type="component" value="Unassembled WGS sequence"/>
</dbReference>
<evidence type="ECO:0000259" key="4">
    <source>
        <dbReference type="Pfam" id="PF24436"/>
    </source>
</evidence>
<dbReference type="InterPro" id="IPR016024">
    <property type="entry name" value="ARM-type_fold"/>
</dbReference>
<sequence length="1035" mass="115993">MRARCDERVCCTHLLPSARQLRLRFVSSFGTVEKRSPAATHRHTANAALLTTMNGRHAIFNALDTMLKDSLERLKMMRENLCLVKIGLTIGYACEPKYAEHTATIRCLCLDGKLGAAVRLREKMAQKGVKPDVFTHNHIVNGLCKIGLLEKADLVVREMLEFGPRPNCATYNTLIKGYCVVNGVDRALYLFSTMAYAGIMPNRVTCSILVHALCQKGLLIEAKRMLEEVLKDDDEKYIPDLVTSTIFMDSYFKHGAIIQALSLWNEMLQNCTKVDVVAYNVLINGFCKSQQINLAYGYACEMFKKGLLPDAFTYNILISALCKEGKISEACYTLGVMSNMGIMPDQITYQLVIRGLCFDGEIVRAKNLLWCMLNNLMVPKPLIWNLIIDLYGRYNDLNNAFFTRDQMLAFGVCPNVFTYNALILAQVKSENFYGACSLKKEMISKGLFPDLVTYNLLIGAACNFRRLDYALKLYHEMVKGEYEPDLITYTELVRGFCIRGKMKSAEELYVKILKSGLLNDHVPVQILFNKWCKLRQPVRAFNLYQDWLESKKSFLLTVSASLYATGRFCEISDDFASISVEMLVNIMNSSSVSLPLKLAAARVLAKCKSSYSVASYKTGMELVLNSSNEEFLVAMLLSLAKLACILIPLTSYQVDFLLLFLNQERTSNVQETALGCMDFLFRRGVCDLSNNSGLICGLFSTIEEPEISLAMQYKALRVLHKDLLKIIFSVVESHPYVGSLVLDNIREVIEFLVTVASIDQAVLSTLVALIDCYTYTLYHLLLHSPLICEGFVHENDGTHPSGCLIKCKEFVNKVLTGTNGWAAYKVGAMQHVRVNALFHYAHSEEKIQLLSQAKQGTTSMELMEAMKLPLVCCDYKDDTCPRLVHSINDCNYYDQLTQSRVADITQVSLQLLRLAEEFDLLRASFIGMDSESSAPSFRTWNIGYKEREVLNVSGYVVFGALHLFGKTACVLFVVHLCVFSVHCFIGCEPSRVAFFWGERTGFGKQNGPLKGLIYGKVSSSEAIVCPCNAAAGTHG</sequence>
<feature type="domain" description="Integrator complex subunit 7 N-terminal" evidence="4">
    <location>
        <begin position="558"/>
        <end position="720"/>
    </location>
</feature>
<dbReference type="Pfam" id="PF12854">
    <property type="entry name" value="PPR_1"/>
    <property type="match status" value="1"/>
</dbReference>
<feature type="repeat" description="PPR" evidence="3">
    <location>
        <begin position="485"/>
        <end position="519"/>
    </location>
</feature>
<feature type="repeat" description="PPR" evidence="3">
    <location>
        <begin position="202"/>
        <end position="236"/>
    </location>
</feature>
<proteinExistence type="inferred from homology"/>
<dbReference type="PROSITE" id="PS51375">
    <property type="entry name" value="PPR"/>
    <property type="match status" value="8"/>
</dbReference>
<feature type="repeat" description="PPR" evidence="3">
    <location>
        <begin position="275"/>
        <end position="309"/>
    </location>
</feature>
<feature type="repeat" description="PPR" evidence="3">
    <location>
        <begin position="167"/>
        <end position="201"/>
    </location>
</feature>
<evidence type="ECO:0000256" key="1">
    <source>
        <dbReference type="ARBA" id="ARBA00007626"/>
    </source>
</evidence>
<feature type="repeat" description="PPR" evidence="3">
    <location>
        <begin position="415"/>
        <end position="449"/>
    </location>
</feature>
<dbReference type="AlphaFoldDB" id="A0AAN9RQX6"/>
<evidence type="ECO:0000313" key="5">
    <source>
        <dbReference type="EMBL" id="KAK7381242.1"/>
    </source>
</evidence>